<keyword evidence="1" id="KW-1133">Transmembrane helix</keyword>
<dbReference type="AlphaFoldDB" id="A0A841BYP3"/>
<evidence type="ECO:0000256" key="1">
    <source>
        <dbReference type="SAM" id="Phobius"/>
    </source>
</evidence>
<feature type="transmembrane region" description="Helical" evidence="1">
    <location>
        <begin position="60"/>
        <end position="84"/>
    </location>
</feature>
<feature type="transmembrane region" description="Helical" evidence="1">
    <location>
        <begin position="182"/>
        <end position="200"/>
    </location>
</feature>
<dbReference type="GO" id="GO:0006629">
    <property type="term" value="P:lipid metabolic process"/>
    <property type="evidence" value="ECO:0007669"/>
    <property type="project" value="InterPro"/>
</dbReference>
<sequence>MSTTTRAGALGYHLPSALRLGEHAARRVLRLEHGANALPIGHILCYLGLFAFALTSPWSMAPLVAVPTFTLLLLLSYSITIGVLHMHAHRPLFVGAGANRVLDVLCCVPSWLSAAEMRTVHVVNHHRFDDGPGDVTSTVTYERGLRALWYWLRYAYIVRRATVRSLFAADASAQRRLRRRTFVIDLSLVLAAMGVLTAVFPLRMLVFYWVPFLLTHLTSGYFAWLTHAPARAFEGGSASINTVGNVLNFFIFNQGYHSVHHRYPGIHWTEIPDKLDYMLGIEPEVIVPYWVTLHSAWRIVAPDRFRNAPFGTRWQARLERRLAAGSARSRRLPWFAWI</sequence>
<dbReference type="PANTHER" id="PTHR36459">
    <property type="entry name" value="ORF"/>
    <property type="match status" value="1"/>
</dbReference>
<evidence type="ECO:0000313" key="3">
    <source>
        <dbReference type="EMBL" id="MBB5874267.1"/>
    </source>
</evidence>
<dbReference type="InterPro" id="IPR005804">
    <property type="entry name" value="FA_desaturase_dom"/>
</dbReference>
<dbReference type="Proteomes" id="UP000587527">
    <property type="component" value="Unassembled WGS sequence"/>
</dbReference>
<feature type="transmembrane region" description="Helical" evidence="1">
    <location>
        <begin position="35"/>
        <end position="54"/>
    </location>
</feature>
<keyword evidence="4" id="KW-1185">Reference proteome</keyword>
<reference evidence="3 4" key="1">
    <citation type="submission" date="2020-08" db="EMBL/GenBank/DDBJ databases">
        <title>Sequencing the genomes of 1000 actinobacteria strains.</title>
        <authorList>
            <person name="Klenk H.-P."/>
        </authorList>
    </citation>
    <scope>NUCLEOTIDE SEQUENCE [LARGE SCALE GENOMIC DNA]</scope>
    <source>
        <strain evidence="3 4">DSM 45362</strain>
    </source>
</reference>
<organism evidence="3 4">
    <name type="scientific">Allocatelliglobosispora scoriae</name>
    <dbReference type="NCBI Taxonomy" id="643052"/>
    <lineage>
        <taxon>Bacteria</taxon>
        <taxon>Bacillati</taxon>
        <taxon>Actinomycetota</taxon>
        <taxon>Actinomycetes</taxon>
        <taxon>Micromonosporales</taxon>
        <taxon>Micromonosporaceae</taxon>
        <taxon>Allocatelliglobosispora</taxon>
    </lineage>
</organism>
<keyword evidence="1" id="KW-0472">Membrane</keyword>
<feature type="domain" description="Fatty acid desaturase" evidence="2">
    <location>
        <begin position="65"/>
        <end position="291"/>
    </location>
</feature>
<gene>
    <name evidence="3" type="ORF">F4553_007701</name>
</gene>
<dbReference type="EMBL" id="JACHMN010000003">
    <property type="protein sequence ID" value="MBB5874267.1"/>
    <property type="molecule type" value="Genomic_DNA"/>
</dbReference>
<evidence type="ECO:0000259" key="2">
    <source>
        <dbReference type="Pfam" id="PF00487"/>
    </source>
</evidence>
<dbReference type="RefSeq" id="WP_184846267.1">
    <property type="nucleotide sequence ID" value="NZ_JACHMN010000003.1"/>
</dbReference>
<name>A0A841BYP3_9ACTN</name>
<dbReference type="Pfam" id="PF00487">
    <property type="entry name" value="FA_desaturase"/>
    <property type="match status" value="1"/>
</dbReference>
<comment type="caution">
    <text evidence="3">The sequence shown here is derived from an EMBL/GenBank/DDBJ whole genome shotgun (WGS) entry which is preliminary data.</text>
</comment>
<accession>A0A841BYP3</accession>
<evidence type="ECO:0000313" key="4">
    <source>
        <dbReference type="Proteomes" id="UP000587527"/>
    </source>
</evidence>
<keyword evidence="1" id="KW-0812">Transmembrane</keyword>
<dbReference type="PANTHER" id="PTHR36459:SF1">
    <property type="entry name" value="FATTY ACID DESATURASE DOMAIN-CONTAINING PROTEIN-RELATED"/>
    <property type="match status" value="1"/>
</dbReference>
<proteinExistence type="predicted"/>
<protein>
    <submittedName>
        <fullName evidence="3">Fatty acid desaturase</fullName>
    </submittedName>
</protein>